<proteinExistence type="predicted"/>
<dbReference type="AlphaFoldDB" id="A0A8H3BR60"/>
<name>A0A8H3BR60_9AGAM</name>
<gene>
    <name evidence="1" type="ORF">RDB_LOCUS54300</name>
</gene>
<sequence>MALKSQLVATGQRPGMQGVVIPIALALTENALVPNDNQPVFIVDPLVPIENLVPVENLPVPVKNPPVVTENLPTPIENPAPVDVGKPHFPGHFPEGVPVKDVPVITFVEVMGIVPVAETSTLLLSLFSV</sequence>
<dbReference type="Proteomes" id="UP000663850">
    <property type="component" value="Unassembled WGS sequence"/>
</dbReference>
<organism evidence="1 2">
    <name type="scientific">Rhizoctonia solani</name>
    <dbReference type="NCBI Taxonomy" id="456999"/>
    <lineage>
        <taxon>Eukaryota</taxon>
        <taxon>Fungi</taxon>
        <taxon>Dikarya</taxon>
        <taxon>Basidiomycota</taxon>
        <taxon>Agaricomycotina</taxon>
        <taxon>Agaricomycetes</taxon>
        <taxon>Cantharellales</taxon>
        <taxon>Ceratobasidiaceae</taxon>
        <taxon>Rhizoctonia</taxon>
    </lineage>
</organism>
<evidence type="ECO:0000313" key="2">
    <source>
        <dbReference type="Proteomes" id="UP000663850"/>
    </source>
</evidence>
<evidence type="ECO:0000313" key="1">
    <source>
        <dbReference type="EMBL" id="CAE6463381.1"/>
    </source>
</evidence>
<accession>A0A8H3BR60</accession>
<dbReference type="EMBL" id="CAJMWZ010002819">
    <property type="protein sequence ID" value="CAE6463381.1"/>
    <property type="molecule type" value="Genomic_DNA"/>
</dbReference>
<protein>
    <submittedName>
        <fullName evidence="1">Uncharacterized protein</fullName>
    </submittedName>
</protein>
<comment type="caution">
    <text evidence="1">The sequence shown here is derived from an EMBL/GenBank/DDBJ whole genome shotgun (WGS) entry which is preliminary data.</text>
</comment>
<reference evidence="1" key="1">
    <citation type="submission" date="2021-01" db="EMBL/GenBank/DDBJ databases">
        <authorList>
            <person name="Kaushik A."/>
        </authorList>
    </citation>
    <scope>NUCLEOTIDE SEQUENCE</scope>
    <source>
        <strain evidence="1">Type strain: AG8-Rh-89/</strain>
    </source>
</reference>